<evidence type="ECO:0000259" key="6">
    <source>
        <dbReference type="SMART" id="SM01360"/>
    </source>
</evidence>
<keyword evidence="4" id="KW-0812">Transmembrane</keyword>
<dbReference type="SMART" id="SM01359">
    <property type="entry name" value="A2M_N_2"/>
    <property type="match status" value="1"/>
</dbReference>
<dbReference type="Gene3D" id="1.50.10.20">
    <property type="match status" value="1"/>
</dbReference>
<comment type="similarity">
    <text evidence="1">Belongs to the protease inhibitor I39 (alpha-2-macroglobulin) family. Bacterial alpha-2-macroglobulin subfamily.</text>
</comment>
<reference evidence="7 8" key="1">
    <citation type="submission" date="2023-06" db="EMBL/GenBank/DDBJ databases">
        <title>Pelomonas sp. APW6 16S ribosomal RNA gene genome sequencing and assembly.</title>
        <authorList>
            <person name="Woo H."/>
        </authorList>
    </citation>
    <scope>NUCLEOTIDE SEQUENCE [LARGE SCALE GENOMIC DNA]</scope>
    <source>
        <strain evidence="7 8">APW6</strain>
    </source>
</reference>
<dbReference type="PANTHER" id="PTHR40094">
    <property type="entry name" value="ALPHA-2-MACROGLOBULIN HOMOLOG"/>
    <property type="match status" value="1"/>
</dbReference>
<dbReference type="EMBL" id="JASVDS010000001">
    <property type="protein sequence ID" value="MDL5031189.1"/>
    <property type="molecule type" value="Genomic_DNA"/>
</dbReference>
<dbReference type="Pfam" id="PF17972">
    <property type="entry name" value="bMG5"/>
    <property type="match status" value="1"/>
</dbReference>
<dbReference type="InterPro" id="IPR041462">
    <property type="entry name" value="Bact_A2M_MG6"/>
</dbReference>
<feature type="transmembrane region" description="Helical" evidence="4">
    <location>
        <begin position="12"/>
        <end position="30"/>
    </location>
</feature>
<accession>A0ABT7LE96</accession>
<dbReference type="Pfam" id="PF11974">
    <property type="entry name" value="bMG3"/>
    <property type="match status" value="1"/>
</dbReference>
<keyword evidence="4" id="KW-1133">Transmembrane helix</keyword>
<keyword evidence="4" id="KW-0472">Membrane</keyword>
<keyword evidence="2" id="KW-0732">Signal</keyword>
<evidence type="ECO:0000256" key="1">
    <source>
        <dbReference type="ARBA" id="ARBA00010556"/>
    </source>
</evidence>
<dbReference type="Pfam" id="PF00207">
    <property type="entry name" value="A2M"/>
    <property type="match status" value="1"/>
</dbReference>
<dbReference type="InterPro" id="IPR026284">
    <property type="entry name" value="A2MG_proteobact"/>
</dbReference>
<dbReference type="SMART" id="SM01419">
    <property type="entry name" value="Thiol-ester_cl"/>
    <property type="match status" value="1"/>
</dbReference>
<evidence type="ECO:0000256" key="2">
    <source>
        <dbReference type="ARBA" id="ARBA00022729"/>
    </source>
</evidence>
<dbReference type="InterPro" id="IPR011626">
    <property type="entry name" value="Alpha-macroglobulin_TED"/>
</dbReference>
<feature type="compositionally biased region" description="Basic and acidic residues" evidence="3">
    <location>
        <begin position="583"/>
        <end position="597"/>
    </location>
</feature>
<dbReference type="InterPro" id="IPR021868">
    <property type="entry name" value="Alpha_2_Macroglob_MG3"/>
</dbReference>
<dbReference type="InterPro" id="IPR002890">
    <property type="entry name" value="MG2"/>
</dbReference>
<dbReference type="SMART" id="SM01360">
    <property type="entry name" value="A2M"/>
    <property type="match status" value="1"/>
</dbReference>
<dbReference type="InterPro" id="IPR008930">
    <property type="entry name" value="Terpenoid_cyclase/PrenylTrfase"/>
</dbReference>
<dbReference type="Proteomes" id="UP001238603">
    <property type="component" value="Unassembled WGS sequence"/>
</dbReference>
<organism evidence="7 8">
    <name type="scientific">Roseateles subflavus</name>
    <dbReference type="NCBI Taxonomy" id="3053353"/>
    <lineage>
        <taxon>Bacteria</taxon>
        <taxon>Pseudomonadati</taxon>
        <taxon>Pseudomonadota</taxon>
        <taxon>Betaproteobacteria</taxon>
        <taxon>Burkholderiales</taxon>
        <taxon>Sphaerotilaceae</taxon>
        <taxon>Roseateles</taxon>
    </lineage>
</organism>
<evidence type="ECO:0000313" key="8">
    <source>
        <dbReference type="Proteomes" id="UP001238603"/>
    </source>
</evidence>
<evidence type="ECO:0000256" key="3">
    <source>
        <dbReference type="SAM" id="MobiDB-lite"/>
    </source>
</evidence>
<dbReference type="InterPro" id="IPR047565">
    <property type="entry name" value="Alpha-macroglob_thiol-ester_cl"/>
</dbReference>
<dbReference type="Gene3D" id="2.60.40.1930">
    <property type="match status" value="1"/>
</dbReference>
<dbReference type="Pfam" id="PF17973">
    <property type="entry name" value="bMG10"/>
    <property type="match status" value="1"/>
</dbReference>
<dbReference type="InterPro" id="IPR041246">
    <property type="entry name" value="Bact_MG10"/>
</dbReference>
<evidence type="ECO:0000313" key="7">
    <source>
        <dbReference type="EMBL" id="MDL5031189.1"/>
    </source>
</evidence>
<comment type="caution">
    <text evidence="7">The sequence shown here is derived from an EMBL/GenBank/DDBJ whole genome shotgun (WGS) entry which is preliminary data.</text>
</comment>
<dbReference type="Pfam" id="PF21142">
    <property type="entry name" value="A2M_bMG2"/>
    <property type="match status" value="1"/>
</dbReference>
<dbReference type="Pfam" id="PF07678">
    <property type="entry name" value="TED_complement"/>
    <property type="match status" value="1"/>
</dbReference>
<feature type="domain" description="Alpha-2-macroglobulin" evidence="6">
    <location>
        <begin position="975"/>
        <end position="1064"/>
    </location>
</feature>
<protein>
    <submittedName>
        <fullName evidence="7">Alpha-2-macroglobulin</fullName>
    </submittedName>
</protein>
<dbReference type="InterPro" id="IPR041203">
    <property type="entry name" value="Bact_A2M_MG5"/>
</dbReference>
<feature type="domain" description="Alpha-2-macroglobulin bait region" evidence="5">
    <location>
        <begin position="770"/>
        <end position="914"/>
    </location>
</feature>
<gene>
    <name evidence="7" type="ORF">QRD43_04650</name>
</gene>
<evidence type="ECO:0000259" key="5">
    <source>
        <dbReference type="SMART" id="SM01359"/>
    </source>
</evidence>
<dbReference type="CDD" id="cd02891">
    <property type="entry name" value="A2M_like"/>
    <property type="match status" value="1"/>
</dbReference>
<dbReference type="PANTHER" id="PTHR40094:SF1">
    <property type="entry name" value="UBIQUITIN DOMAIN-CONTAINING PROTEIN"/>
    <property type="match status" value="1"/>
</dbReference>
<dbReference type="InterPro" id="IPR051802">
    <property type="entry name" value="YfhM-like"/>
</dbReference>
<dbReference type="Pfam" id="PF17962">
    <property type="entry name" value="bMG6"/>
    <property type="match status" value="1"/>
</dbReference>
<dbReference type="InterPro" id="IPR011625">
    <property type="entry name" value="A2M_N_BRD"/>
</dbReference>
<evidence type="ECO:0000256" key="4">
    <source>
        <dbReference type="SAM" id="Phobius"/>
    </source>
</evidence>
<dbReference type="InterPro" id="IPR049120">
    <property type="entry name" value="A2M_bMG2"/>
</dbReference>
<name>A0ABT7LE96_9BURK</name>
<dbReference type="InterPro" id="IPR001599">
    <property type="entry name" value="Macroglobln_a2"/>
</dbReference>
<dbReference type="Pfam" id="PF01835">
    <property type="entry name" value="MG2"/>
    <property type="match status" value="1"/>
</dbReference>
<dbReference type="Pfam" id="PF07703">
    <property type="entry name" value="A2M_BRD"/>
    <property type="match status" value="1"/>
</dbReference>
<dbReference type="PIRSF" id="PIRSF038980">
    <property type="entry name" value="A2M_bac"/>
    <property type="match status" value="1"/>
</dbReference>
<dbReference type="SUPFAM" id="SSF48239">
    <property type="entry name" value="Terpenoid cyclases/Protein prenyltransferases"/>
    <property type="match status" value="1"/>
</dbReference>
<proteinExistence type="inferred from homology"/>
<sequence>MTMATMGKGLKILAGVGLAAAVAAAGWWGWQRLRGTPEASEADSGPPAAFALADCKARLFDGSPAIAVMFTQALAGGQDFGKLLTATESATNEDADKAKPVEARWVLGDNPRVLYLPYVKPERKFRVKLAGELAARAGATLATPQTCEVASEAMPDAYYFASRGTVLPAEINGGLPVVTVNTPQVDVQFLRIRPENLSAFLDQVGGRRDRPRAASYEEGSEEYEGGYYYEDPGRRLKGTTSGYVLDQLRGMSDSVYIGRFTTDERPNRRNVSFLPVERIKELQEPGIYVAVMNTPGRFGWDYQVTHFYVTDIGLHLRRHAAQIDVFATSLKSGSALTGIELTLVDEAGKAVQQASSDGQGHAVFTQKLDKARVVLAKRGKEMSVLSLGDAALDLSEFDAVGHPSRNNKLFVYAGRDLYRPGESFQASVLARDADGRAWTKPVPLTLSLKKPDGSNAATLLVRPGATGAGYYQQALTLPADAPTGRWQLQARVDPAAKQPDAQWSFQVEEFLPERMKLQLSAPEAVLTGDAELSVDVQGDYLYGAPASGNRVQASLYSERQVNPLARQLPGFIFGDFADDKAKKRGDASDTELDDKGHASLSFKPELTERSSPMLLRTSVALLESGGRPVVRSLERSWWPAEQLVALRPLFDRNVVQEGGMAEFEITRVDAAGKFHPAADLQLKLIYEERQWYWRYDDSRGWHSGFNTQEELVEARQIKLDKRSKIALPVRWGRYRLEIADPGTQETLRYGFYAGWGAQDADDVGNRPDRVQLKLEGAPFKPGQKAKLEIKPPHDGEALVTVEGDRVLWSERLSVKARGTTVEIPVAEDWKRHDLYITVAAFRPGSQGDKVTPARALGLVHLPLWREDRKPKVELVAPPKATPEQALPIKVKVPQLAGKSAMVTVSAVDVGILNITRYKTPDPQDFFFGKHRYGADLLDLYGKLIEKMEGNAARQRFGGDAGKRDTQSMPRKVLLVDLFSGPVLLDAKGEATVSFKLPDFNGTLRVMAVVSSPDSYGSAQAETVVAAPLVAELSMPRFLSPGDKATIALDVSNLSGSAREVKVRLEAEGPLRVAAQPEPVQLADKQRKVLSFQVEATEAAGLVPIKLHVQAGDLKLTREAALQLQPLTPPVHELRRTRLEPGATLKLEPGLLDGYWGGSASATLSLSDSPPIDIREQVKGLLGYPYGCLEQTTSSAYPLAMIDEEAAKAFGMTPVPREERAKRLDTAFGRLAGMQQAKGGFGLWSNTSPYEAWLTAYVTGFLQDAKDAGFAPPESMMTRAMDNLLEQFQRSPGQQTQPPKDPKRDDKGRVASYSDIELIRIAHQRFAEAAHAGYILARAQKAPLATLKTLHDQYRGNARSPLPLIHLGLALKLMGDETRAKQALDEGVKRAYGINPALAPVQEWWWWEEWLGDYGSRVRDQALAYALLTRHGIQHERREGLLFDLASDFDRRRYFSTQERLALFLAVRSAHGQAGGEGWSASLQTAAAAPEALAGKETAQRDIPGAKLKAGTVVKNEGKGSLFVEVHAQGYPTKPLPPQADSIVVERSLFTTSGKPVTTRQFTTGEMYIVRLRATAKRPIKDGLIVDRIPAGFEVENLNLSQGPQAGEFEVDGQNIAQANANARIVHTEYRDDRFVAAAQLDGNPLDVYYLVRVVTPGRYQVPAPFAEDMYRPELRGIGKAEGEITVLNKK</sequence>
<keyword evidence="8" id="KW-1185">Reference proteome</keyword>
<feature type="region of interest" description="Disordered" evidence="3">
    <location>
        <begin position="583"/>
        <end position="603"/>
    </location>
</feature>